<feature type="compositionally biased region" description="Low complexity" evidence="1">
    <location>
        <begin position="738"/>
        <end position="749"/>
    </location>
</feature>
<dbReference type="Proteomes" id="UP001498398">
    <property type="component" value="Unassembled WGS sequence"/>
</dbReference>
<organism evidence="3 4">
    <name type="scientific">Marasmiellus scandens</name>
    <dbReference type="NCBI Taxonomy" id="2682957"/>
    <lineage>
        <taxon>Eukaryota</taxon>
        <taxon>Fungi</taxon>
        <taxon>Dikarya</taxon>
        <taxon>Basidiomycota</taxon>
        <taxon>Agaricomycotina</taxon>
        <taxon>Agaricomycetes</taxon>
        <taxon>Agaricomycetidae</taxon>
        <taxon>Agaricales</taxon>
        <taxon>Marasmiineae</taxon>
        <taxon>Omphalotaceae</taxon>
        <taxon>Marasmiellus</taxon>
    </lineage>
</organism>
<evidence type="ECO:0000313" key="4">
    <source>
        <dbReference type="Proteomes" id="UP001498398"/>
    </source>
</evidence>
<feature type="domain" description="Meiotically up-regulated protein Msb1/Mug8" evidence="2">
    <location>
        <begin position="134"/>
        <end position="356"/>
    </location>
</feature>
<accession>A0ABR1JIN2</accession>
<reference evidence="3 4" key="1">
    <citation type="submission" date="2024-01" db="EMBL/GenBank/DDBJ databases">
        <title>A draft genome for the cacao thread blight pathogen Marasmiellus scandens.</title>
        <authorList>
            <person name="Baruah I.K."/>
            <person name="Leung J."/>
            <person name="Bukari Y."/>
            <person name="Amoako-Attah I."/>
            <person name="Meinhardt L.W."/>
            <person name="Bailey B.A."/>
            <person name="Cohen S.P."/>
        </authorList>
    </citation>
    <scope>NUCLEOTIDE SEQUENCE [LARGE SCALE GENOMIC DNA]</scope>
    <source>
        <strain evidence="3 4">GH-19</strain>
    </source>
</reference>
<feature type="region of interest" description="Disordered" evidence="1">
    <location>
        <begin position="876"/>
        <end position="936"/>
    </location>
</feature>
<protein>
    <recommendedName>
        <fullName evidence="2">Meiotically up-regulated protein Msb1/Mug8 domain-containing protein</fullName>
    </recommendedName>
</protein>
<dbReference type="Gene3D" id="1.10.555.10">
    <property type="entry name" value="Rho GTPase activation protein"/>
    <property type="match status" value="1"/>
</dbReference>
<dbReference type="InterPro" id="IPR037508">
    <property type="entry name" value="Msb1/Mug8"/>
</dbReference>
<dbReference type="InterPro" id="IPR008936">
    <property type="entry name" value="Rho_GTPase_activation_prot"/>
</dbReference>
<evidence type="ECO:0000256" key="1">
    <source>
        <dbReference type="SAM" id="MobiDB-lite"/>
    </source>
</evidence>
<sequence>MPSFLSKVFGRKKQDDKDSSGHASDPSLLGDKFEKVSPNVSPTAEQFLDSNANKDKADKKSKDKGFTFKSRSSSSTDVSTPKQSAPHLTLNLPGLKDDSSARALGVVFEADPSQLVLSDAVIGSRRLTSLETLVLVRACAQAIMTRGLETPGIMHPHWHSSSPEAQRRLISLFIHSLAPKSPITTLSPTLSAPASAFESEINSTRSPHDISAVLRWGIRHMQLDGASFGTDKDWYKTFFEAEKSAQYPPTAFSDKLAPKIPATHLELLTATLDVFSSLAAHAEANSISGSKLSKLLGLWLLTADRVQSDDDWFSFYARWDRMGRMLEHLFLAHIRNEAANHRMPKRLLELVQHYPYVKGSSPSPDHDLLPRPRFSTQRYDALFVRVDTEYPEQRPSSGSVDLLKLVVGALKAESTGSGTSYELWQKVVKQARAEDESGEQQATSPSTSAAKVPESLSRILADESIRLLTLRANKETVKEFRLDLPPSKSGVNGHTRAYSVDNNKGKESTNGTAHATSSSEGAATSSGSPPISPSTSGGSASNTLGLDWSQFSTSGFIESSSVGSALAATLMDKDVEVTIPKSSSTKEQRSRSIGRRSRQTSPRRTGGRSGELTPLAVSSPTSANADGDKDKAEPKLPTKVVQISLVQLDEAFIDFWSDALLDPISSDWPRFTICRFKNSLLPELEFDNSADAGGVGGTKKRLEWMVIEQVYSKPVPQAASDSTHESSALGAGGTSTASPRGRPISPRPSFASSTTKRVSMWFGGSRTAKGEKEPREKERDTRKEKEKEKKGVRIGEMGEILREEEESPTKEAKKEKEKKRTSWIPRKSADAPKEVPEEKEEKEAKKEEAGVSNADVAAVATGAVALAGGATVLAAASEGKEDKPAEETPVAAVVPEVKEEQPVSTAAPEVSEVETPKAAEPEVAPAEPETKTEKPLEEAPQVLAAAAEPQPEPVVPIVEETLKEEQKEAEEPVLVVEPKEDEAVAVEQAEEPAPVVEEPEVVPPVVEEEEVPIEEPIVESVAEDVPKEDEAVAVEQAEATSALDEIKAEEPAPVVEEVKPSEPAPVVEAEDEPEEAQTSEPVVDIPIVVNDTVIPPEPAAEEPSVAAEPSAPVASFAEDTLVAPPVVEKEDAAEIPNVHVEPLRDPSPAPAEEAEVSLPPVPIVDPIVPLPEPSTTAPPVDLVGETPPPESAPPVEVVDSGLPPAPESVVLSGDTPGPQIALSSSEPAAIALAEKESEPEVPPGLSAEASDVAQENSEPEEESKVDPTPAS</sequence>
<dbReference type="PANTHER" id="PTHR28093:SF1">
    <property type="entry name" value="MORPHOGENESIS-RELATED PROTEIN MSB1"/>
    <property type="match status" value="1"/>
</dbReference>
<feature type="region of interest" description="Disordered" evidence="1">
    <location>
        <begin position="432"/>
        <end position="454"/>
    </location>
</feature>
<evidence type="ECO:0000259" key="2">
    <source>
        <dbReference type="Pfam" id="PF08101"/>
    </source>
</evidence>
<evidence type="ECO:0000313" key="3">
    <source>
        <dbReference type="EMBL" id="KAK7460682.1"/>
    </source>
</evidence>
<feature type="compositionally biased region" description="Acidic residues" evidence="1">
    <location>
        <begin position="1068"/>
        <end position="1077"/>
    </location>
</feature>
<feature type="compositionally biased region" description="Polar residues" evidence="1">
    <location>
        <begin position="439"/>
        <end position="449"/>
    </location>
</feature>
<dbReference type="Pfam" id="PF08101">
    <property type="entry name" value="Msb1-Mug8_dom"/>
    <property type="match status" value="1"/>
</dbReference>
<feature type="region of interest" description="Disordered" evidence="1">
    <location>
        <begin position="715"/>
        <end position="852"/>
    </location>
</feature>
<feature type="compositionally biased region" description="Acidic residues" evidence="1">
    <location>
        <begin position="1006"/>
        <end position="1017"/>
    </location>
</feature>
<feature type="compositionally biased region" description="Basic and acidic residues" evidence="1">
    <location>
        <begin position="52"/>
        <end position="66"/>
    </location>
</feature>
<feature type="compositionally biased region" description="Low complexity" evidence="1">
    <location>
        <begin position="511"/>
        <end position="540"/>
    </location>
</feature>
<keyword evidence="4" id="KW-1185">Reference proteome</keyword>
<feature type="region of interest" description="Disordered" evidence="1">
    <location>
        <begin position="964"/>
        <end position="1087"/>
    </location>
</feature>
<feature type="compositionally biased region" description="Pro residues" evidence="1">
    <location>
        <begin position="1159"/>
        <end position="1172"/>
    </location>
</feature>
<feature type="compositionally biased region" description="Basic and acidic residues" evidence="1">
    <location>
        <begin position="827"/>
        <end position="849"/>
    </location>
</feature>
<dbReference type="PANTHER" id="PTHR28093">
    <property type="entry name" value="MORPHOGENESIS-RELATED PROTEIN MSB1"/>
    <property type="match status" value="1"/>
</dbReference>
<feature type="region of interest" description="Disordered" evidence="1">
    <location>
        <begin position="1128"/>
        <end position="1271"/>
    </location>
</feature>
<feature type="region of interest" description="Disordered" evidence="1">
    <location>
        <begin position="1"/>
        <end position="93"/>
    </location>
</feature>
<name>A0ABR1JIN2_9AGAR</name>
<feature type="compositionally biased region" description="Low complexity" evidence="1">
    <location>
        <begin position="70"/>
        <end position="84"/>
    </location>
</feature>
<gene>
    <name evidence="3" type="ORF">VKT23_009397</name>
</gene>
<feature type="compositionally biased region" description="Basic and acidic residues" evidence="1">
    <location>
        <begin position="807"/>
        <end position="820"/>
    </location>
</feature>
<dbReference type="InterPro" id="IPR012965">
    <property type="entry name" value="Msb1/Mug8_dom"/>
</dbReference>
<feature type="region of interest" description="Disordered" evidence="1">
    <location>
        <begin position="578"/>
        <end position="633"/>
    </location>
</feature>
<feature type="compositionally biased region" description="Basic and acidic residues" evidence="1">
    <location>
        <begin position="768"/>
        <end position="793"/>
    </location>
</feature>
<dbReference type="EMBL" id="JBANRG010000015">
    <property type="protein sequence ID" value="KAK7460682.1"/>
    <property type="molecule type" value="Genomic_DNA"/>
</dbReference>
<proteinExistence type="predicted"/>
<feature type="compositionally biased region" description="Basic and acidic residues" evidence="1">
    <location>
        <begin position="1044"/>
        <end position="1060"/>
    </location>
</feature>
<feature type="region of interest" description="Disordered" evidence="1">
    <location>
        <begin position="483"/>
        <end position="540"/>
    </location>
</feature>
<comment type="caution">
    <text evidence="3">The sequence shown here is derived from an EMBL/GenBank/DDBJ whole genome shotgun (WGS) entry which is preliminary data.</text>
</comment>